<dbReference type="NCBIfam" id="TIGR02532">
    <property type="entry name" value="IV_pilin_GFxxxE"/>
    <property type="match status" value="1"/>
</dbReference>
<keyword evidence="1" id="KW-1133">Transmembrane helix</keyword>
<evidence type="ECO:0000313" key="2">
    <source>
        <dbReference type="EMBL" id="VEN73907.1"/>
    </source>
</evidence>
<keyword evidence="1" id="KW-0812">Transmembrane</keyword>
<dbReference type="AlphaFoldDB" id="A0A484HF59"/>
<dbReference type="InterPro" id="IPR012902">
    <property type="entry name" value="N_methyl_site"/>
</dbReference>
<dbReference type="EMBL" id="CAACVI010000012">
    <property type="protein sequence ID" value="VEN73907.1"/>
    <property type="molecule type" value="Genomic_DNA"/>
</dbReference>
<dbReference type="InterPro" id="IPR045584">
    <property type="entry name" value="Pilin-like"/>
</dbReference>
<evidence type="ECO:0000256" key="1">
    <source>
        <dbReference type="SAM" id="Phobius"/>
    </source>
</evidence>
<dbReference type="PANTHER" id="PTHR30093">
    <property type="entry name" value="GENERAL SECRETION PATHWAY PROTEIN G"/>
    <property type="match status" value="1"/>
</dbReference>
<keyword evidence="1" id="KW-0472">Membrane</keyword>
<dbReference type="PROSITE" id="PS00409">
    <property type="entry name" value="PROKAR_NTER_METHYL"/>
    <property type="match status" value="1"/>
</dbReference>
<accession>A0A484HF59</accession>
<dbReference type="Pfam" id="PF07963">
    <property type="entry name" value="N_methyl"/>
    <property type="match status" value="1"/>
</dbReference>
<feature type="transmembrane region" description="Helical" evidence="1">
    <location>
        <begin position="7"/>
        <end position="28"/>
    </location>
</feature>
<gene>
    <name evidence="2" type="ORF">EPICR_20377</name>
</gene>
<dbReference type="SUPFAM" id="SSF54523">
    <property type="entry name" value="Pili subunits"/>
    <property type="match status" value="1"/>
</dbReference>
<sequence>MTHREKGFTLIELMIVIAIIGILALIAIPNLIASRNRGFCAHAETDAKNVATALAEHFSDPTQTALPACADLDGFAPANGCANVAITGDPDSAVVITVTDQSGRCPRGASYQLTMPQATGDGWQTP</sequence>
<reference evidence="2" key="1">
    <citation type="submission" date="2019-01" db="EMBL/GenBank/DDBJ databases">
        <authorList>
            <consortium name="Genoscope - CEA"/>
            <person name="William W."/>
        </authorList>
    </citation>
    <scope>NUCLEOTIDE SEQUENCE</scope>
    <source>
        <strain evidence="2">CR-1</strain>
    </source>
</reference>
<name>A0A484HF59_9BACT</name>
<proteinExistence type="predicted"/>
<protein>
    <submittedName>
        <fullName evidence="2">Pilus assembly protein</fullName>
    </submittedName>
</protein>
<organism evidence="2">
    <name type="scientific">uncultured Desulfobacteraceae bacterium</name>
    <dbReference type="NCBI Taxonomy" id="218296"/>
    <lineage>
        <taxon>Bacteria</taxon>
        <taxon>Pseudomonadati</taxon>
        <taxon>Thermodesulfobacteriota</taxon>
        <taxon>Desulfobacteria</taxon>
        <taxon>Desulfobacterales</taxon>
        <taxon>Desulfobacteraceae</taxon>
        <taxon>environmental samples</taxon>
    </lineage>
</organism>
<dbReference type="Gene3D" id="3.30.700.10">
    <property type="entry name" value="Glycoprotein, Type 4 Pilin"/>
    <property type="match status" value="1"/>
</dbReference>